<gene>
    <name evidence="1" type="ORF">EDC64_108178</name>
</gene>
<keyword evidence="2" id="KW-1185">Reference proteome</keyword>
<dbReference type="InterPro" id="IPR029044">
    <property type="entry name" value="Nucleotide-diphossugar_trans"/>
</dbReference>
<dbReference type="EMBL" id="SMAI01000008">
    <property type="protein sequence ID" value="TCT04012.1"/>
    <property type="molecule type" value="Genomic_DNA"/>
</dbReference>
<comment type="caution">
    <text evidence="1">The sequence shown here is derived from an EMBL/GenBank/DDBJ whole genome shotgun (WGS) entry which is preliminary data.</text>
</comment>
<dbReference type="Proteomes" id="UP000294664">
    <property type="component" value="Unassembled WGS sequence"/>
</dbReference>
<dbReference type="OrthoDB" id="7368301at2"/>
<evidence type="ECO:0000313" key="1">
    <source>
        <dbReference type="EMBL" id="TCT04012.1"/>
    </source>
</evidence>
<protein>
    <submittedName>
        <fullName evidence="1">Uncharacterized protein</fullName>
    </submittedName>
</protein>
<accession>A0A4R3LTY4</accession>
<dbReference type="RefSeq" id="WP_132032373.1">
    <property type="nucleotide sequence ID" value="NZ_SMAI01000008.1"/>
</dbReference>
<reference evidence="1 2" key="1">
    <citation type="submission" date="2019-03" db="EMBL/GenBank/DDBJ databases">
        <title>Genomic Encyclopedia of Type Strains, Phase IV (KMG-IV): sequencing the most valuable type-strain genomes for metagenomic binning, comparative biology and taxonomic classification.</title>
        <authorList>
            <person name="Goeker M."/>
        </authorList>
    </citation>
    <scope>NUCLEOTIDE SEQUENCE [LARGE SCALE GENOMIC DNA]</scope>
    <source>
        <strain evidence="1 2">DSM 9035</strain>
    </source>
</reference>
<dbReference type="SUPFAM" id="SSF53448">
    <property type="entry name" value="Nucleotide-diphospho-sugar transferases"/>
    <property type="match status" value="1"/>
</dbReference>
<dbReference type="AlphaFoldDB" id="A0A4R3LTY4"/>
<sequence>MISVIVYGRNDSRGYGMAKRVAISLNVLATQIDQGAGEILFVDYNTPDHLPTLPELIWDTLTAQTLGRLRVLRVRPAHHARFASLTPLPVIESIARNVALRRSDPRNRWILSTNTDALVAPRGDRPLCAVVADLPDGLYGLPRFELSERSWEGFNRTDPEECVSLAAAWADEACLRETVYGVDEVLFDNPGDFQLAPRATLIEIGGFEEEMLLGWHVDHNLAKRLSFRLGAVRSLAEHFDLYHLGHSRNVVDTHSRHRLQNSTFRFVASVEAADAMHDRARWGLEREAVEEIRFDVVPGEQVRTVCRAIMAPLDGARPASRYTPDSFDTFHYDARPASAHLLDLLSCHSTGTVLAYSGARRGVLDLLRKGLSALGFTKKLLVPSSIADHLGADGLPEIQVGDDVAVLRTADVLIFEFGLDAETPASDPAAVRALDTVAQLLAEAAQGESSRAPEGPARLFIAVNSVHTRFEHLVDETIAVGTSPFATRLRYGPPHRPVGAGTTAPLRAHPEEQAHARGLLRVLADGKAPSADMRLDIAAHATLILEAIRSSADQGEAWADLDRLTERLSAVVHPPADLAGLAFEPGPSPPTLSGPARIASWNEGEWASVARYFSRVRSGWTWERAQILDGIATCFSSGRYARALVVSEHEDQIVNAVAARFGSIDVMDVRELFGEPAVLTSERRFAPELHPAYKVRRVTLGSVQPRMYDVIVLPHASAFKGGVGRLDEVAAPLSAALSPKGLLVVGGEVSLLGRTDAMRPALSAAGKDGFADTFHRFAGLRLKDPGRLALGKEDLALVGTRDQRDRGLPVLGICEDGDVLWPYVWFFEKLSSEPPQPSARSFKSALRDLRLGEQIANLHLGAGAERNGPRIVAGRTMAEGHAIYGPFLALEGGDYRVTLAFSRLAGRRGAPKTTRAVVEVSAGDEILVQETIGLAQSVQPDRTALALDFTLTADPKPLEIRLWTNGHVDFELESAKIARR</sequence>
<evidence type="ECO:0000313" key="2">
    <source>
        <dbReference type="Proteomes" id="UP000294664"/>
    </source>
</evidence>
<proteinExistence type="predicted"/>
<organism evidence="1 2">
    <name type="scientific">Aquabacter spiritensis</name>
    <dbReference type="NCBI Taxonomy" id="933073"/>
    <lineage>
        <taxon>Bacteria</taxon>
        <taxon>Pseudomonadati</taxon>
        <taxon>Pseudomonadota</taxon>
        <taxon>Alphaproteobacteria</taxon>
        <taxon>Hyphomicrobiales</taxon>
        <taxon>Xanthobacteraceae</taxon>
        <taxon>Aquabacter</taxon>
    </lineage>
</organism>
<name>A0A4R3LTY4_9HYPH</name>